<dbReference type="InterPro" id="IPR011711">
    <property type="entry name" value="GntR_C"/>
</dbReference>
<comment type="caution">
    <text evidence="5">The sequence shown here is derived from an EMBL/GenBank/DDBJ whole genome shotgun (WGS) entry which is preliminary data.</text>
</comment>
<dbReference type="PANTHER" id="PTHR43537">
    <property type="entry name" value="TRANSCRIPTIONAL REGULATOR, GNTR FAMILY"/>
    <property type="match status" value="1"/>
</dbReference>
<protein>
    <submittedName>
        <fullName evidence="5">GntR family transcriptional regulator</fullName>
    </submittedName>
</protein>
<reference evidence="5" key="1">
    <citation type="submission" date="2022-04" db="EMBL/GenBank/DDBJ databases">
        <title>Roseomonas acroporae sp. nov., isolated from coral Acropora digitifera.</title>
        <authorList>
            <person name="Sun H."/>
        </authorList>
    </citation>
    <scope>NUCLEOTIDE SEQUENCE</scope>
    <source>
        <strain evidence="5">NAR14</strain>
    </source>
</reference>
<evidence type="ECO:0000313" key="5">
    <source>
        <dbReference type="EMBL" id="MCK8784450.1"/>
    </source>
</evidence>
<gene>
    <name evidence="5" type="ORF">M0638_08665</name>
</gene>
<dbReference type="EMBL" id="JALPRX010000031">
    <property type="protein sequence ID" value="MCK8784450.1"/>
    <property type="molecule type" value="Genomic_DNA"/>
</dbReference>
<dbReference type="Pfam" id="PF00392">
    <property type="entry name" value="GntR"/>
    <property type="match status" value="1"/>
</dbReference>
<dbReference type="GO" id="GO:0003700">
    <property type="term" value="F:DNA-binding transcription factor activity"/>
    <property type="evidence" value="ECO:0007669"/>
    <property type="project" value="InterPro"/>
</dbReference>
<dbReference type="AlphaFoldDB" id="A0A9X1Y7B4"/>
<dbReference type="SMART" id="SM00895">
    <property type="entry name" value="FCD"/>
    <property type="match status" value="1"/>
</dbReference>
<evidence type="ECO:0000256" key="1">
    <source>
        <dbReference type="ARBA" id="ARBA00023015"/>
    </source>
</evidence>
<dbReference type="InterPro" id="IPR000524">
    <property type="entry name" value="Tscrpt_reg_HTH_GntR"/>
</dbReference>
<name>A0A9X1Y7B4_9PROT</name>
<dbReference type="SUPFAM" id="SSF48008">
    <property type="entry name" value="GntR ligand-binding domain-like"/>
    <property type="match status" value="1"/>
</dbReference>
<evidence type="ECO:0000256" key="2">
    <source>
        <dbReference type="ARBA" id="ARBA00023125"/>
    </source>
</evidence>
<dbReference type="Pfam" id="PF07729">
    <property type="entry name" value="FCD"/>
    <property type="match status" value="1"/>
</dbReference>
<keyword evidence="6" id="KW-1185">Reference proteome</keyword>
<evidence type="ECO:0000313" key="6">
    <source>
        <dbReference type="Proteomes" id="UP001139516"/>
    </source>
</evidence>
<dbReference type="Gene3D" id="1.20.120.530">
    <property type="entry name" value="GntR ligand-binding domain-like"/>
    <property type="match status" value="1"/>
</dbReference>
<dbReference type="PANTHER" id="PTHR43537:SF24">
    <property type="entry name" value="GLUCONATE OPERON TRANSCRIPTIONAL REPRESSOR"/>
    <property type="match status" value="1"/>
</dbReference>
<dbReference type="InterPro" id="IPR008920">
    <property type="entry name" value="TF_FadR/GntR_C"/>
</dbReference>
<dbReference type="SMART" id="SM00345">
    <property type="entry name" value="HTH_GNTR"/>
    <property type="match status" value="1"/>
</dbReference>
<organism evidence="5 6">
    <name type="scientific">Roseomonas acroporae</name>
    <dbReference type="NCBI Taxonomy" id="2937791"/>
    <lineage>
        <taxon>Bacteria</taxon>
        <taxon>Pseudomonadati</taxon>
        <taxon>Pseudomonadota</taxon>
        <taxon>Alphaproteobacteria</taxon>
        <taxon>Acetobacterales</taxon>
        <taxon>Roseomonadaceae</taxon>
        <taxon>Roseomonas</taxon>
    </lineage>
</organism>
<dbReference type="InterPro" id="IPR036390">
    <property type="entry name" value="WH_DNA-bd_sf"/>
</dbReference>
<dbReference type="PROSITE" id="PS50949">
    <property type="entry name" value="HTH_GNTR"/>
    <property type="match status" value="1"/>
</dbReference>
<sequence>MSNAAERAYQFIRLRILDGRFQPGEALREEMLAVEIGASRTPVRDALRRLLADGLVESARNYGTFVASIDNDEVMEVFELRAMLEGHAARKAAERIEPGELAELERLAASMEAIDGPEEATMDARIEEFARLNAQFHTVIARAARSRQLEALLGRVFQVPLIFLKRFRLHEWNNVARSNRHHREIIEALRERNADWAALAMSAHIVAVRPGAAMAAAPVEEAVRPGRGPSLRSA</sequence>
<accession>A0A9X1Y7B4</accession>
<dbReference type="GO" id="GO:0003677">
    <property type="term" value="F:DNA binding"/>
    <property type="evidence" value="ECO:0007669"/>
    <property type="project" value="UniProtKB-KW"/>
</dbReference>
<keyword evidence="2" id="KW-0238">DNA-binding</keyword>
<evidence type="ECO:0000256" key="3">
    <source>
        <dbReference type="ARBA" id="ARBA00023163"/>
    </source>
</evidence>
<proteinExistence type="predicted"/>
<keyword evidence="3" id="KW-0804">Transcription</keyword>
<dbReference type="InterPro" id="IPR036388">
    <property type="entry name" value="WH-like_DNA-bd_sf"/>
</dbReference>
<dbReference type="Gene3D" id="1.10.10.10">
    <property type="entry name" value="Winged helix-like DNA-binding domain superfamily/Winged helix DNA-binding domain"/>
    <property type="match status" value="1"/>
</dbReference>
<dbReference type="RefSeq" id="WP_248666576.1">
    <property type="nucleotide sequence ID" value="NZ_JALPRX010000031.1"/>
</dbReference>
<dbReference type="SUPFAM" id="SSF46785">
    <property type="entry name" value="Winged helix' DNA-binding domain"/>
    <property type="match status" value="1"/>
</dbReference>
<dbReference type="CDD" id="cd07377">
    <property type="entry name" value="WHTH_GntR"/>
    <property type="match status" value="1"/>
</dbReference>
<feature type="domain" description="HTH gntR-type" evidence="4">
    <location>
        <begin position="2"/>
        <end position="69"/>
    </location>
</feature>
<dbReference type="Proteomes" id="UP001139516">
    <property type="component" value="Unassembled WGS sequence"/>
</dbReference>
<evidence type="ECO:0000259" key="4">
    <source>
        <dbReference type="PROSITE" id="PS50949"/>
    </source>
</evidence>
<keyword evidence="1" id="KW-0805">Transcription regulation</keyword>